<name>A0A895YC80_9ACTN</name>
<dbReference type="Pfam" id="PF25816">
    <property type="entry name" value="RamC_N"/>
    <property type="match status" value="1"/>
</dbReference>
<gene>
    <name evidence="3" type="primary">lanKC</name>
    <name evidence="3" type="ORF">JQS43_03490</name>
</gene>
<dbReference type="GO" id="GO:0031179">
    <property type="term" value="P:peptide modification"/>
    <property type="evidence" value="ECO:0007669"/>
    <property type="project" value="InterPro"/>
</dbReference>
<dbReference type="CDD" id="cd04791">
    <property type="entry name" value="LanC_SerThrkinase"/>
    <property type="match status" value="1"/>
</dbReference>
<protein>
    <submittedName>
        <fullName evidence="3">Class III lanthionine synthetase LanKC</fullName>
    </submittedName>
</protein>
<keyword evidence="4" id="KW-1185">Reference proteome</keyword>
<sequence length="862" mass="92206">MDLTTVSYTLADPDYYEPRHRHQDNSRPLRPSSPPVGWRSSRHDVWLSWEPPSGPPLPAQGWKIHVSATLPGASRVLDSVTAACATATVSFKHLASEFAFLLMGHKHGVRSQAGKFCTLYPATESAARQLLTELAGALVDEPGPYILSDRRFGDSRTVHYRYGAFQARTRVTLDGRAVPLLTNGSGQWVEDLRSHQFMLPEGVTDPFLAKAPAPAQTDGGVMIGGYRATAALAQSNAGGAYRAVAASGRPVFLKEARAHTGFHWDGSTASQRLHREHRVLGDLHTRAPGLAPEPIELFREWEHDFLVTELVPGSSLFGYAARRNPYLQEGSPAEFESYFHACLDYLAQLNRALQRLHELGYRFGDVNPRNVLITDDGQVRLIDFESCNRLDQPPIDLGAPGYLPPDPHARAGTGADDYGLSAVALTMLAPVHQQLVRNPAAVAHLAAHLNRRHPVPPSLWQLATRHLPTPGGNAGGAPVTPAPVELAADPIRHLRRLRDAIGRELVATAAPDDPDRIWPTVPEGYTTNTWNLAHGAAGVLHALHHAGLPADPRSVARFRSEALARRAEFPPGLHYGLAGIAAVLGEYGQLDEALTLVEAARTHHLTRTAGSWSGGSAGVGTALLTLHARTGEAALLAQAVELGDQLVMAEAAELLGPDNPTGLLNGRSGMALFLHQLWRATDAKHYLEVGRQLLVDELGRGVEIRGHLMFPDDDATPRMMPYLGIGSAGVALVLTRYRHADDTDERLATASAAVLAGAHQPVTVESGLYLGLAGLVFAHAEHADLAGASDPSAGATAQRLAAGLVAYAAPGPAGRSRVLGSGRLRFSCDLGTGAAGVLLALHRILAGPTGQLFISTTTREVN</sequence>
<dbReference type="Proteomes" id="UP000662857">
    <property type="component" value="Chromosome"/>
</dbReference>
<evidence type="ECO:0000313" key="4">
    <source>
        <dbReference type="Proteomes" id="UP000662857"/>
    </source>
</evidence>
<dbReference type="InterPro" id="IPR000719">
    <property type="entry name" value="Prot_kinase_dom"/>
</dbReference>
<evidence type="ECO:0000259" key="2">
    <source>
        <dbReference type="PROSITE" id="PS50011"/>
    </source>
</evidence>
<dbReference type="GO" id="GO:0005524">
    <property type="term" value="F:ATP binding"/>
    <property type="evidence" value="ECO:0007669"/>
    <property type="project" value="InterPro"/>
</dbReference>
<dbReference type="GO" id="GO:0004672">
    <property type="term" value="F:protein kinase activity"/>
    <property type="evidence" value="ECO:0007669"/>
    <property type="project" value="InterPro"/>
</dbReference>
<dbReference type="Gene3D" id="1.10.510.10">
    <property type="entry name" value="Transferase(Phosphotransferase) domain 1"/>
    <property type="match status" value="1"/>
</dbReference>
<dbReference type="Gene3D" id="1.50.10.10">
    <property type="match status" value="2"/>
</dbReference>
<dbReference type="InterPro" id="IPR011009">
    <property type="entry name" value="Kinase-like_dom_sf"/>
</dbReference>
<dbReference type="SMART" id="SM00220">
    <property type="entry name" value="S_TKc"/>
    <property type="match status" value="1"/>
</dbReference>
<dbReference type="InterPro" id="IPR057929">
    <property type="entry name" value="RamC_N"/>
</dbReference>
<dbReference type="RefSeq" id="WP_239677616.1">
    <property type="nucleotide sequence ID" value="NZ_CP070499.1"/>
</dbReference>
<reference evidence="3" key="1">
    <citation type="submission" date="2021-02" db="EMBL/GenBank/DDBJ databases">
        <title>Natrosporangium hydrolyticum gen. nov., sp. nov, a haloalkaliphilic actinobacterium from a soda solonchak soil.</title>
        <authorList>
            <person name="Sorokin D.Y."/>
            <person name="Khijniak T.V."/>
            <person name="Zakharycheva A.P."/>
            <person name="Boueva O.V."/>
            <person name="Ariskina E.V."/>
            <person name="Hahnke R.L."/>
            <person name="Bunk B."/>
            <person name="Sproer C."/>
            <person name="Schumann P."/>
            <person name="Evtushenko L.I."/>
            <person name="Kublanov I.V."/>
        </authorList>
    </citation>
    <scope>NUCLEOTIDE SEQUENCE</scope>
    <source>
        <strain evidence="3">DSM 106523</strain>
    </source>
</reference>
<evidence type="ECO:0000313" key="3">
    <source>
        <dbReference type="EMBL" id="QSB15434.1"/>
    </source>
</evidence>
<dbReference type="InterPro" id="IPR053524">
    <property type="entry name" value="Aerial_hyphae_peptide-synth"/>
</dbReference>
<dbReference type="EMBL" id="CP070499">
    <property type="protein sequence ID" value="QSB15434.1"/>
    <property type="molecule type" value="Genomic_DNA"/>
</dbReference>
<proteinExistence type="predicted"/>
<accession>A0A895YC80</accession>
<feature type="region of interest" description="Disordered" evidence="1">
    <location>
        <begin position="15"/>
        <end position="37"/>
    </location>
</feature>
<evidence type="ECO:0000256" key="1">
    <source>
        <dbReference type="SAM" id="MobiDB-lite"/>
    </source>
</evidence>
<dbReference type="NCBIfam" id="NF038151">
    <property type="entry name" value="lanthi_synth_III"/>
    <property type="match status" value="1"/>
</dbReference>
<dbReference type="GO" id="GO:0005975">
    <property type="term" value="P:carbohydrate metabolic process"/>
    <property type="evidence" value="ECO:0007669"/>
    <property type="project" value="InterPro"/>
</dbReference>
<dbReference type="Pfam" id="PF00069">
    <property type="entry name" value="Pkinase"/>
    <property type="match status" value="1"/>
</dbReference>
<dbReference type="SMART" id="SM01260">
    <property type="entry name" value="LANC_like"/>
    <property type="match status" value="1"/>
</dbReference>
<dbReference type="InterPro" id="IPR058053">
    <property type="entry name" value="RamC_C"/>
</dbReference>
<dbReference type="InterPro" id="IPR007822">
    <property type="entry name" value="LANC-like"/>
</dbReference>
<dbReference type="AlphaFoldDB" id="A0A895YC80"/>
<feature type="domain" description="Protein kinase" evidence="2">
    <location>
        <begin position="226"/>
        <end position="485"/>
    </location>
</feature>
<dbReference type="InterPro" id="IPR012341">
    <property type="entry name" value="6hp_glycosidase-like_sf"/>
</dbReference>
<dbReference type="SUPFAM" id="SSF158745">
    <property type="entry name" value="LanC-like"/>
    <property type="match status" value="1"/>
</dbReference>
<organism evidence="3 4">
    <name type="scientific">Natronosporangium hydrolyticum</name>
    <dbReference type="NCBI Taxonomy" id="2811111"/>
    <lineage>
        <taxon>Bacteria</taxon>
        <taxon>Bacillati</taxon>
        <taxon>Actinomycetota</taxon>
        <taxon>Actinomycetes</taxon>
        <taxon>Micromonosporales</taxon>
        <taxon>Micromonosporaceae</taxon>
        <taxon>Natronosporangium</taxon>
    </lineage>
</organism>
<dbReference type="SUPFAM" id="SSF56112">
    <property type="entry name" value="Protein kinase-like (PK-like)"/>
    <property type="match status" value="1"/>
</dbReference>
<dbReference type="PROSITE" id="PS50011">
    <property type="entry name" value="PROTEIN_KINASE_DOM"/>
    <property type="match status" value="1"/>
</dbReference>
<dbReference type="KEGG" id="nhy:JQS43_03490"/>